<comment type="caution">
    <text evidence="3">The sequence shown here is derived from an EMBL/GenBank/DDBJ whole genome shotgun (WGS) entry which is preliminary data.</text>
</comment>
<gene>
    <name evidence="3" type="ORF">Pla52n_34680</name>
</gene>
<dbReference type="RefSeq" id="WP_146520756.1">
    <property type="nucleotide sequence ID" value="NZ_CP151726.1"/>
</dbReference>
<sequence length="169" mass="18242" precursor="true">MKPAPTLRVGTPLLAAGLAFLFVFSASNAQAQLPNPFGFGGDSADTSDTMQTEDTGPGPLSQLASGLNPMNWKMPSFGKLLPSKDEKERVVKQKDSLVTEVSNTAKRSWKRTKETLNPMRIIPAGFRGDSTPAPAEKKEGGFFSSFMKPAEEEKTPATPIGFLRQDPVK</sequence>
<feature type="signal peptide" evidence="2">
    <location>
        <begin position="1"/>
        <end position="31"/>
    </location>
</feature>
<feature type="chain" id="PRO_5023138499" evidence="2">
    <location>
        <begin position="32"/>
        <end position="169"/>
    </location>
</feature>
<keyword evidence="2" id="KW-0732">Signal</keyword>
<reference evidence="3 4" key="1">
    <citation type="submission" date="2019-02" db="EMBL/GenBank/DDBJ databases">
        <title>Deep-cultivation of Planctomycetes and their phenomic and genomic characterization uncovers novel biology.</title>
        <authorList>
            <person name="Wiegand S."/>
            <person name="Jogler M."/>
            <person name="Boedeker C."/>
            <person name="Pinto D."/>
            <person name="Vollmers J."/>
            <person name="Rivas-Marin E."/>
            <person name="Kohn T."/>
            <person name="Peeters S.H."/>
            <person name="Heuer A."/>
            <person name="Rast P."/>
            <person name="Oberbeckmann S."/>
            <person name="Bunk B."/>
            <person name="Jeske O."/>
            <person name="Meyerdierks A."/>
            <person name="Storesund J.E."/>
            <person name="Kallscheuer N."/>
            <person name="Luecker S."/>
            <person name="Lage O.M."/>
            <person name="Pohl T."/>
            <person name="Merkel B.J."/>
            <person name="Hornburger P."/>
            <person name="Mueller R.-W."/>
            <person name="Bruemmer F."/>
            <person name="Labrenz M."/>
            <person name="Spormann A.M."/>
            <person name="Op Den Camp H."/>
            <person name="Overmann J."/>
            <person name="Amann R."/>
            <person name="Jetten M.S.M."/>
            <person name="Mascher T."/>
            <person name="Medema M.H."/>
            <person name="Devos D.P."/>
            <person name="Kaster A.-K."/>
            <person name="Ovreas L."/>
            <person name="Rohde M."/>
            <person name="Galperin M.Y."/>
            <person name="Jogler C."/>
        </authorList>
    </citation>
    <scope>NUCLEOTIDE SEQUENCE [LARGE SCALE GENOMIC DNA]</scope>
    <source>
        <strain evidence="3 4">Pla52n</strain>
    </source>
</reference>
<dbReference type="Proteomes" id="UP000320176">
    <property type="component" value="Unassembled WGS sequence"/>
</dbReference>
<keyword evidence="4" id="KW-1185">Reference proteome</keyword>
<name>A0A5C6ASB0_9BACT</name>
<dbReference type="EMBL" id="SJPN01000004">
    <property type="protein sequence ID" value="TWU02418.1"/>
    <property type="molecule type" value="Genomic_DNA"/>
</dbReference>
<feature type="compositionally biased region" description="Polar residues" evidence="1">
    <location>
        <begin position="44"/>
        <end position="54"/>
    </location>
</feature>
<protein>
    <submittedName>
        <fullName evidence="3">Uncharacterized protein</fullName>
    </submittedName>
</protein>
<evidence type="ECO:0000313" key="4">
    <source>
        <dbReference type="Proteomes" id="UP000320176"/>
    </source>
</evidence>
<proteinExistence type="predicted"/>
<feature type="region of interest" description="Disordered" evidence="1">
    <location>
        <begin position="122"/>
        <end position="141"/>
    </location>
</feature>
<dbReference type="OrthoDB" id="279863at2"/>
<accession>A0A5C6ASB0</accession>
<dbReference type="AlphaFoldDB" id="A0A5C6ASB0"/>
<evidence type="ECO:0000313" key="3">
    <source>
        <dbReference type="EMBL" id="TWU02418.1"/>
    </source>
</evidence>
<evidence type="ECO:0000256" key="1">
    <source>
        <dbReference type="SAM" id="MobiDB-lite"/>
    </source>
</evidence>
<feature type="region of interest" description="Disordered" evidence="1">
    <location>
        <begin position="146"/>
        <end position="169"/>
    </location>
</feature>
<evidence type="ECO:0000256" key="2">
    <source>
        <dbReference type="SAM" id="SignalP"/>
    </source>
</evidence>
<feature type="region of interest" description="Disordered" evidence="1">
    <location>
        <begin position="39"/>
        <end position="58"/>
    </location>
</feature>
<organism evidence="3 4">
    <name type="scientific">Stieleria varia</name>
    <dbReference type="NCBI Taxonomy" id="2528005"/>
    <lineage>
        <taxon>Bacteria</taxon>
        <taxon>Pseudomonadati</taxon>
        <taxon>Planctomycetota</taxon>
        <taxon>Planctomycetia</taxon>
        <taxon>Pirellulales</taxon>
        <taxon>Pirellulaceae</taxon>
        <taxon>Stieleria</taxon>
    </lineage>
</organism>